<reference evidence="2 3" key="1">
    <citation type="submission" date="2014-05" db="EMBL/GenBank/DDBJ databases">
        <title>Draft Genome Sequence of Kitasatospora cheerisanensis KCTC 2395.</title>
        <authorList>
            <person name="Nam D.H."/>
        </authorList>
    </citation>
    <scope>NUCLEOTIDE SEQUENCE [LARGE SCALE GENOMIC DNA]</scope>
    <source>
        <strain evidence="2 3">KCTC 2395</strain>
    </source>
</reference>
<protein>
    <submittedName>
        <fullName evidence="2">Uncharacterized protein</fullName>
    </submittedName>
</protein>
<proteinExistence type="predicted"/>
<accession>A0A066YJR2</accession>
<evidence type="ECO:0000313" key="2">
    <source>
        <dbReference type="EMBL" id="KDN81683.1"/>
    </source>
</evidence>
<sequence length="156" mass="15210">MVEEVSGLTELSGGVAGPEALRPLVAQTLAALTAGAVRRGGPVIAGEPEAVTEAVRAALADAQGPGALGQLVELLAHGAADPADPACAAHLHCPPLAVAVAADLAVSALNPSQDSWDQAPPPPPWRANSSPNSPAPSASGPNVRPACSPPAAPSPT</sequence>
<dbReference type="Proteomes" id="UP000027178">
    <property type="component" value="Unassembled WGS sequence"/>
</dbReference>
<feature type="compositionally biased region" description="Low complexity" evidence="1">
    <location>
        <begin position="126"/>
        <end position="139"/>
    </location>
</feature>
<gene>
    <name evidence="2" type="ORF">KCH_64030</name>
</gene>
<dbReference type="EMBL" id="JNBY01000131">
    <property type="protein sequence ID" value="KDN81683.1"/>
    <property type="molecule type" value="Genomic_DNA"/>
</dbReference>
<keyword evidence="3" id="KW-1185">Reference proteome</keyword>
<organism evidence="2 3">
    <name type="scientific">Kitasatospora cheerisanensis KCTC 2395</name>
    <dbReference type="NCBI Taxonomy" id="1348663"/>
    <lineage>
        <taxon>Bacteria</taxon>
        <taxon>Bacillati</taxon>
        <taxon>Actinomycetota</taxon>
        <taxon>Actinomycetes</taxon>
        <taxon>Kitasatosporales</taxon>
        <taxon>Streptomycetaceae</taxon>
        <taxon>Kitasatospora</taxon>
    </lineage>
</organism>
<dbReference type="AlphaFoldDB" id="A0A066YJR2"/>
<dbReference type="eggNOG" id="COG0076">
    <property type="taxonomic scope" value="Bacteria"/>
</dbReference>
<evidence type="ECO:0000313" key="3">
    <source>
        <dbReference type="Proteomes" id="UP000027178"/>
    </source>
</evidence>
<feature type="compositionally biased region" description="Pro residues" evidence="1">
    <location>
        <begin position="147"/>
        <end position="156"/>
    </location>
</feature>
<evidence type="ECO:0000256" key="1">
    <source>
        <dbReference type="SAM" id="MobiDB-lite"/>
    </source>
</evidence>
<dbReference type="HOGENOM" id="CLU_1684238_0_0_11"/>
<feature type="region of interest" description="Disordered" evidence="1">
    <location>
        <begin position="110"/>
        <end position="156"/>
    </location>
</feature>
<comment type="caution">
    <text evidence="2">The sequence shown here is derived from an EMBL/GenBank/DDBJ whole genome shotgun (WGS) entry which is preliminary data.</text>
</comment>
<name>A0A066YJR2_9ACTN</name>
<dbReference type="PATRIC" id="fig|1348663.4.peg.6196"/>